<keyword evidence="4" id="KW-1133">Transmembrane helix</keyword>
<comment type="similarity">
    <text evidence="1">Belongs to the peptidase S13 family.</text>
</comment>
<dbReference type="InterPro" id="IPR000667">
    <property type="entry name" value="Peptidase_S13"/>
</dbReference>
<dbReference type="SUPFAM" id="SSF56601">
    <property type="entry name" value="beta-lactamase/transpeptidase-like"/>
    <property type="match status" value="1"/>
</dbReference>
<proteinExistence type="inferred from homology"/>
<evidence type="ECO:0000256" key="1">
    <source>
        <dbReference type="ARBA" id="ARBA00006096"/>
    </source>
</evidence>
<evidence type="ECO:0000256" key="4">
    <source>
        <dbReference type="SAM" id="Phobius"/>
    </source>
</evidence>
<evidence type="ECO:0000256" key="2">
    <source>
        <dbReference type="ARBA" id="ARBA00022801"/>
    </source>
</evidence>
<dbReference type="NCBIfam" id="TIGR00666">
    <property type="entry name" value="PBP4"/>
    <property type="match status" value="1"/>
</dbReference>
<dbReference type="Pfam" id="PF02113">
    <property type="entry name" value="Peptidase_S13"/>
    <property type="match status" value="2"/>
</dbReference>
<dbReference type="Gene3D" id="3.40.710.10">
    <property type="entry name" value="DD-peptidase/beta-lactamase superfamily"/>
    <property type="match status" value="2"/>
</dbReference>
<sequence>MGEDVAEHADESTWRTWRILISALLVLILFAAYACADYKDWLPGPLTATRQAPATASRTSLQALAPAAVTRQVEPGKPIDPAAAQAVVDAFAGTAGLGTDFSLMIANANGTVAAQRNQDQAREPASTLKTLTAAAAASSLDMASRLNTDVVLEESSTASPLLTLRGHGDMLLGTGSNDLEHVNGRAGLQSLAQRTAQELKRKGLSGVRLEYDASLFGSERSPAAIASNNPDGVYFTPTSAMAIDEGRVRSAEDRAASPDARGVYLPHSDDPEAQVAQTFAQALTQEGIKVEGQPTSSKESVSGKPLAQVSSAPLNEIMTYMLRTSDNTLAELFGRLTALKISQPNTPQGATEAVAKALQGLGIKTNGMHMADCSGLSPGSQVSVATLTAIQTLACDGQHSQLAPLIEGLSVVGLVGTAENRGQGDESDGLVRVKTGSLDQVTSLAGNVSRRSGGVLTFAVIVNNPQDMGAAVKAVNTLMSALPGL</sequence>
<evidence type="ECO:0000256" key="3">
    <source>
        <dbReference type="SAM" id="MobiDB-lite"/>
    </source>
</evidence>
<feature type="region of interest" description="Disordered" evidence="3">
    <location>
        <begin position="247"/>
        <end position="268"/>
    </location>
</feature>
<dbReference type="PRINTS" id="PR00922">
    <property type="entry name" value="DADACBPTASE3"/>
</dbReference>
<gene>
    <name evidence="5" type="ORF">KIM372_05150</name>
</gene>
<name>A0ABM8B6X9_9BIFI</name>
<dbReference type="PANTHER" id="PTHR30023:SF0">
    <property type="entry name" value="PENICILLIN-SENSITIVE CARBOXYPEPTIDASE A"/>
    <property type="match status" value="1"/>
</dbReference>
<keyword evidence="4" id="KW-0812">Transmembrane</keyword>
<dbReference type="Proteomes" id="UP001321766">
    <property type="component" value="Chromosome"/>
</dbReference>
<evidence type="ECO:0000313" key="6">
    <source>
        <dbReference type="Proteomes" id="UP001321766"/>
    </source>
</evidence>
<accession>A0ABM8B6X9</accession>
<dbReference type="InterPro" id="IPR012338">
    <property type="entry name" value="Beta-lactam/transpept-like"/>
</dbReference>
<organism evidence="5 6">
    <name type="scientific">Bombiscardovia nodaiensis</name>
    <dbReference type="NCBI Taxonomy" id="2932181"/>
    <lineage>
        <taxon>Bacteria</taxon>
        <taxon>Bacillati</taxon>
        <taxon>Actinomycetota</taxon>
        <taxon>Actinomycetes</taxon>
        <taxon>Bifidobacteriales</taxon>
        <taxon>Bifidobacteriaceae</taxon>
        <taxon>Bombiscardovia</taxon>
    </lineage>
</organism>
<keyword evidence="4" id="KW-0472">Membrane</keyword>
<keyword evidence="5" id="KW-0645">Protease</keyword>
<evidence type="ECO:0000313" key="5">
    <source>
        <dbReference type="EMBL" id="BDR52608.1"/>
    </source>
</evidence>
<feature type="transmembrane region" description="Helical" evidence="4">
    <location>
        <begin position="17"/>
        <end position="36"/>
    </location>
</feature>
<keyword evidence="2" id="KW-0378">Hydrolase</keyword>
<keyword evidence="6" id="KW-1185">Reference proteome</keyword>
<keyword evidence="5" id="KW-0121">Carboxypeptidase</keyword>
<dbReference type="GO" id="GO:0004180">
    <property type="term" value="F:carboxypeptidase activity"/>
    <property type="evidence" value="ECO:0007669"/>
    <property type="project" value="UniProtKB-KW"/>
</dbReference>
<protein>
    <submittedName>
        <fullName evidence="5">D-alanyl-D-alanine carboxypeptidase</fullName>
    </submittedName>
</protein>
<feature type="compositionally biased region" description="Basic and acidic residues" evidence="3">
    <location>
        <begin position="247"/>
        <end position="256"/>
    </location>
</feature>
<dbReference type="EMBL" id="AP026798">
    <property type="protein sequence ID" value="BDR52608.1"/>
    <property type="molecule type" value="Genomic_DNA"/>
</dbReference>
<reference evidence="5 6" key="1">
    <citation type="journal article" date="2023" name="Microbiol. Spectr.">
        <title>Symbiosis of Carpenter Bees with Uncharacterized Lactic Acid Bacteria Showing NAD Auxotrophy.</title>
        <authorList>
            <person name="Kawasaki S."/>
            <person name="Ozawa K."/>
            <person name="Mori T."/>
            <person name="Yamamoto A."/>
            <person name="Ito M."/>
            <person name="Ohkuma M."/>
            <person name="Sakamoto M."/>
            <person name="Matsutani M."/>
        </authorList>
    </citation>
    <scope>NUCLEOTIDE SEQUENCE [LARGE SCALE GENOMIC DNA]</scope>
    <source>
        <strain evidence="5 6">Kim37-2</strain>
    </source>
</reference>
<dbReference type="PANTHER" id="PTHR30023">
    <property type="entry name" value="D-ALANYL-D-ALANINE CARBOXYPEPTIDASE"/>
    <property type="match status" value="1"/>
</dbReference>